<dbReference type="Gene3D" id="3.20.20.120">
    <property type="entry name" value="Enolase-like C-terminal domain"/>
    <property type="match status" value="1"/>
</dbReference>
<evidence type="ECO:0000256" key="11">
    <source>
        <dbReference type="PIRSR" id="PIRSR001400-3"/>
    </source>
</evidence>
<dbReference type="GO" id="GO:0000015">
    <property type="term" value="C:phosphopyruvate hydratase complex"/>
    <property type="evidence" value="ECO:0007669"/>
    <property type="project" value="InterPro"/>
</dbReference>
<evidence type="ECO:0000313" key="15">
    <source>
        <dbReference type="Proteomes" id="UP000236846"/>
    </source>
</evidence>
<feature type="domain" description="Enolase N-terminal" evidence="13">
    <location>
        <begin position="4"/>
        <end position="123"/>
    </location>
</feature>
<dbReference type="EMBL" id="PCXE01000017">
    <property type="protein sequence ID" value="PIR26613.1"/>
    <property type="molecule type" value="Genomic_DNA"/>
</dbReference>
<accession>A0A2H0PX25</accession>
<evidence type="ECO:0000256" key="2">
    <source>
        <dbReference type="ARBA" id="ARBA00009604"/>
    </source>
</evidence>
<feature type="active site" description="Proton donor" evidence="9">
    <location>
        <position position="199"/>
    </location>
</feature>
<dbReference type="InterPro" id="IPR020809">
    <property type="entry name" value="Enolase_CS"/>
</dbReference>
<evidence type="ECO:0000259" key="12">
    <source>
        <dbReference type="SMART" id="SM01192"/>
    </source>
</evidence>
<dbReference type="Gene3D" id="3.30.390.10">
    <property type="entry name" value="Enolase-like, N-terminal domain"/>
    <property type="match status" value="1"/>
</dbReference>
<feature type="binding site" evidence="10">
    <location>
        <position position="150"/>
    </location>
    <ligand>
        <name>substrate</name>
    </ligand>
</feature>
<keyword evidence="6 11" id="KW-0460">Magnesium</keyword>
<dbReference type="SMART" id="SM01192">
    <property type="entry name" value="Enolase_C"/>
    <property type="match status" value="1"/>
</dbReference>
<dbReference type="PANTHER" id="PTHR11902:SF1">
    <property type="entry name" value="ENOLASE"/>
    <property type="match status" value="1"/>
</dbReference>
<feature type="domain" description="Enolase C-terminal TIM barrel" evidence="12">
    <location>
        <begin position="132"/>
        <end position="398"/>
    </location>
</feature>
<evidence type="ECO:0000259" key="13">
    <source>
        <dbReference type="SMART" id="SM01193"/>
    </source>
</evidence>
<dbReference type="GO" id="GO:0000287">
    <property type="term" value="F:magnesium ion binding"/>
    <property type="evidence" value="ECO:0007669"/>
    <property type="project" value="InterPro"/>
</dbReference>
<dbReference type="PRINTS" id="PR00148">
    <property type="entry name" value="ENOLASE"/>
</dbReference>
<dbReference type="SMART" id="SM01193">
    <property type="entry name" value="Enolase_N"/>
    <property type="match status" value="1"/>
</dbReference>
<dbReference type="Pfam" id="PF00113">
    <property type="entry name" value="Enolase_C"/>
    <property type="match status" value="1"/>
</dbReference>
<dbReference type="InterPro" id="IPR000941">
    <property type="entry name" value="Enolase"/>
</dbReference>
<feature type="active site" description="Proton acceptor" evidence="9">
    <location>
        <position position="326"/>
    </location>
</feature>
<dbReference type="GO" id="GO:0006096">
    <property type="term" value="P:glycolytic process"/>
    <property type="evidence" value="ECO:0007669"/>
    <property type="project" value="UniProtKB-UniPathway"/>
</dbReference>
<dbReference type="PIRSF" id="PIRSF001400">
    <property type="entry name" value="Enolase"/>
    <property type="match status" value="1"/>
</dbReference>
<feature type="binding site" evidence="11">
    <location>
        <position position="242"/>
    </location>
    <ligand>
        <name>Mg(2+)</name>
        <dbReference type="ChEBI" id="CHEBI:18420"/>
    </ligand>
</feature>
<feature type="binding site" evidence="10">
    <location>
        <position position="301"/>
    </location>
    <ligand>
        <name>substrate</name>
    </ligand>
</feature>
<sequence length="398" mass="44562">MPQIQTIAAEKVLGFRGQETIEVTVTDECGLAGEFRVPFGKSEGMFEAMYVAPDQAVKICNETLNQLLHGFDPENQRVLDNTMIQADATPQKKNFGGNAILGISIACSRLAAREQGIALYQHLGNIINKRVSTHGPFPRMLYNLVEGGVHAQNNLAFQEHLIIPKVNSLNQQIEILKSFSQAFMQYAKTLGWNKAYGYEGGWAGNITKDGVILFGQDAEYAVFEALDAVRTQNDFPVDFGLDVAANNIAKFEPSSYCDFYVKCAKDFPITYLEDGFAEQEQDEWWKMLYGKIHHTTLMVGDDLTVTNPRKMDAYIGKNMINAIIIKPDQVGTLSETFDAIEKAKQNNWRVIISHRSQETTDDYLADLAVAVKADFVKFGAFAQGERLAKYNRLLEIEQ</sequence>
<dbReference type="InterPro" id="IPR036849">
    <property type="entry name" value="Enolase-like_C_sf"/>
</dbReference>
<evidence type="ECO:0000256" key="10">
    <source>
        <dbReference type="PIRSR" id="PIRSR001400-2"/>
    </source>
</evidence>
<feature type="binding site" evidence="11">
    <location>
        <position position="273"/>
    </location>
    <ligand>
        <name>Mg(2+)</name>
        <dbReference type="ChEBI" id="CHEBI:18420"/>
    </ligand>
</feature>
<feature type="binding site" evidence="10">
    <location>
        <position position="159"/>
    </location>
    <ligand>
        <name>substrate</name>
    </ligand>
</feature>
<dbReference type="InterPro" id="IPR029017">
    <property type="entry name" value="Enolase-like_N"/>
</dbReference>
<proteinExistence type="inferred from homology"/>
<dbReference type="PROSITE" id="PS00164">
    <property type="entry name" value="ENOLASE"/>
    <property type="match status" value="1"/>
</dbReference>
<evidence type="ECO:0000256" key="3">
    <source>
        <dbReference type="ARBA" id="ARBA00012058"/>
    </source>
</evidence>
<evidence type="ECO:0000256" key="5">
    <source>
        <dbReference type="ARBA" id="ARBA00022525"/>
    </source>
</evidence>
<feature type="binding site" evidence="11">
    <location>
        <position position="301"/>
    </location>
    <ligand>
        <name>Mg(2+)</name>
        <dbReference type="ChEBI" id="CHEBI:18420"/>
    </ligand>
</feature>
<evidence type="ECO:0000256" key="7">
    <source>
        <dbReference type="ARBA" id="ARBA00023152"/>
    </source>
</evidence>
<evidence type="ECO:0000256" key="8">
    <source>
        <dbReference type="ARBA" id="ARBA00023239"/>
    </source>
</evidence>
<dbReference type="InterPro" id="IPR020811">
    <property type="entry name" value="Enolase_N"/>
</dbReference>
<evidence type="ECO:0000256" key="1">
    <source>
        <dbReference type="ARBA" id="ARBA00005031"/>
    </source>
</evidence>
<feature type="binding site" evidence="10">
    <location>
        <position position="273"/>
    </location>
    <ligand>
        <name>substrate</name>
    </ligand>
</feature>
<organism evidence="14 15">
    <name type="scientific">Candidatus Brennerbacteria bacterium CG11_big_fil_rev_8_21_14_0_20_43_10</name>
    <dbReference type="NCBI Taxonomy" id="1974523"/>
    <lineage>
        <taxon>Bacteria</taxon>
        <taxon>Candidatus Brenneribacteriota</taxon>
    </lineage>
</organism>
<dbReference type="InterPro" id="IPR020810">
    <property type="entry name" value="Enolase_C"/>
</dbReference>
<dbReference type="Proteomes" id="UP000236846">
    <property type="component" value="Unassembled WGS sequence"/>
</dbReference>
<dbReference type="AlphaFoldDB" id="A0A2H0PX25"/>
<dbReference type="SUPFAM" id="SSF54826">
    <property type="entry name" value="Enolase N-terminal domain-like"/>
    <property type="match status" value="1"/>
</dbReference>
<evidence type="ECO:0000256" key="6">
    <source>
        <dbReference type="ARBA" id="ARBA00022842"/>
    </source>
</evidence>
<keyword evidence="7" id="KW-0324">Glycolysis</keyword>
<comment type="similarity">
    <text evidence="2">Belongs to the enolase family.</text>
</comment>
<comment type="pathway">
    <text evidence="1">Carbohydrate degradation; glycolysis; pyruvate from D-glyceraldehyde 3-phosphate: step 4/5.</text>
</comment>
<dbReference type="PANTHER" id="PTHR11902">
    <property type="entry name" value="ENOLASE"/>
    <property type="match status" value="1"/>
</dbReference>
<feature type="binding site" evidence="10">
    <location>
        <position position="377"/>
    </location>
    <ligand>
        <name>substrate</name>
    </ligand>
</feature>
<keyword evidence="8" id="KW-0456">Lyase</keyword>
<dbReference type="Pfam" id="PF03952">
    <property type="entry name" value="Enolase_N"/>
    <property type="match status" value="1"/>
</dbReference>
<dbReference type="GO" id="GO:0004634">
    <property type="term" value="F:phosphopyruvate hydratase activity"/>
    <property type="evidence" value="ECO:0007669"/>
    <property type="project" value="UniProtKB-EC"/>
</dbReference>
<dbReference type="EC" id="4.2.1.11" evidence="3"/>
<comment type="caution">
    <text evidence="14">The sequence shown here is derived from an EMBL/GenBank/DDBJ whole genome shotgun (WGS) entry which is preliminary data.</text>
</comment>
<feature type="binding site" evidence="10">
    <location>
        <begin position="353"/>
        <end position="356"/>
    </location>
    <ligand>
        <name>substrate</name>
    </ligand>
</feature>
<dbReference type="SUPFAM" id="SSF51604">
    <property type="entry name" value="Enolase C-terminal domain-like"/>
    <property type="match status" value="1"/>
</dbReference>
<evidence type="ECO:0000256" key="4">
    <source>
        <dbReference type="ARBA" id="ARBA00017068"/>
    </source>
</evidence>
<keyword evidence="5" id="KW-0964">Secreted</keyword>
<evidence type="ECO:0000313" key="14">
    <source>
        <dbReference type="EMBL" id="PIR26613.1"/>
    </source>
</evidence>
<reference evidence="14 15" key="1">
    <citation type="submission" date="2017-09" db="EMBL/GenBank/DDBJ databases">
        <title>Depth-based differentiation of microbial function through sediment-hosted aquifers and enrichment of novel symbionts in the deep terrestrial subsurface.</title>
        <authorList>
            <person name="Probst A.J."/>
            <person name="Ladd B."/>
            <person name="Jarett J.K."/>
            <person name="Geller-Mcgrath D.E."/>
            <person name="Sieber C.M."/>
            <person name="Emerson J.B."/>
            <person name="Anantharaman K."/>
            <person name="Thomas B.C."/>
            <person name="Malmstrom R."/>
            <person name="Stieglmeier M."/>
            <person name="Klingl A."/>
            <person name="Woyke T."/>
            <person name="Ryan C.M."/>
            <person name="Banfield J.F."/>
        </authorList>
    </citation>
    <scope>NUCLEOTIDE SEQUENCE [LARGE SCALE GENOMIC DNA]</scope>
    <source>
        <strain evidence="14">CG11_big_fil_rev_8_21_14_0_20_43_10</strain>
    </source>
</reference>
<comment type="cofactor">
    <cofactor evidence="11">
        <name>Mg(2+)</name>
        <dbReference type="ChEBI" id="CHEBI:18420"/>
    </cofactor>
    <text evidence="11">Mg(2+) is required for catalysis and for stabilizing the dimer.</text>
</comment>
<gene>
    <name evidence="14" type="ORF">COV41_01115</name>
</gene>
<keyword evidence="11" id="KW-0479">Metal-binding</keyword>
<evidence type="ECO:0000256" key="9">
    <source>
        <dbReference type="PIRSR" id="PIRSR001400-1"/>
    </source>
</evidence>
<dbReference type="UniPathway" id="UPA00109">
    <property type="reaction ID" value="UER00187"/>
</dbReference>
<protein>
    <recommendedName>
        <fullName evidence="4">Enolase</fullName>
        <ecNumber evidence="3">4.2.1.11</ecNumber>
    </recommendedName>
</protein>
<name>A0A2H0PX25_9BACT</name>